<dbReference type="InterPro" id="IPR004843">
    <property type="entry name" value="Calcineurin-like_PHP"/>
</dbReference>
<feature type="signal peptide" evidence="1">
    <location>
        <begin position="1"/>
        <end position="22"/>
    </location>
</feature>
<name>A0A7R9YED7_9STRA</name>
<proteinExistence type="predicted"/>
<evidence type="ECO:0000259" key="2">
    <source>
        <dbReference type="Pfam" id="PF00149"/>
    </source>
</evidence>
<dbReference type="InterPro" id="IPR029052">
    <property type="entry name" value="Metallo-depent_PP-like"/>
</dbReference>
<dbReference type="AlphaFoldDB" id="A0A7R9YED7"/>
<dbReference type="PANTHER" id="PTHR36492">
    <property type="match status" value="1"/>
</dbReference>
<accession>A0A7R9YED7</accession>
<reference evidence="3" key="1">
    <citation type="submission" date="2021-01" db="EMBL/GenBank/DDBJ databases">
        <authorList>
            <person name="Corre E."/>
            <person name="Pelletier E."/>
            <person name="Niang G."/>
            <person name="Scheremetjew M."/>
            <person name="Finn R."/>
            <person name="Kale V."/>
            <person name="Holt S."/>
            <person name="Cochrane G."/>
            <person name="Meng A."/>
            <person name="Brown T."/>
            <person name="Cohen L."/>
        </authorList>
    </citation>
    <scope>NUCLEOTIDE SEQUENCE</scope>
    <source>
        <strain evidence="3">CCMP2078</strain>
    </source>
</reference>
<gene>
    <name evidence="3" type="ORF">PPYR1160_LOCUS12290</name>
</gene>
<organism evidence="3">
    <name type="scientific">Pinguiococcus pyrenoidosus</name>
    <dbReference type="NCBI Taxonomy" id="172671"/>
    <lineage>
        <taxon>Eukaryota</taxon>
        <taxon>Sar</taxon>
        <taxon>Stramenopiles</taxon>
        <taxon>Ochrophyta</taxon>
        <taxon>Pinguiophyceae</taxon>
        <taxon>Pinguiochrysidales</taxon>
        <taxon>Pinguiochrysidaceae</taxon>
        <taxon>Pinguiococcus</taxon>
    </lineage>
</organism>
<evidence type="ECO:0000313" key="3">
    <source>
        <dbReference type="EMBL" id="CAD8262788.1"/>
    </source>
</evidence>
<dbReference type="SUPFAM" id="SSF56300">
    <property type="entry name" value="Metallo-dependent phosphatases"/>
    <property type="match status" value="1"/>
</dbReference>
<dbReference type="InterPro" id="IPR052963">
    <property type="entry name" value="Pantetheine_PDE"/>
</dbReference>
<dbReference type="GO" id="GO:0016787">
    <property type="term" value="F:hydrolase activity"/>
    <property type="evidence" value="ECO:0007669"/>
    <property type="project" value="InterPro"/>
</dbReference>
<keyword evidence="1" id="KW-0732">Signal</keyword>
<sequence length="421" mass="48175">MGCRQWLQFAAWASVLWRCGHSLSLPRAARERGSFQSVYNALRKGPTRTVNVPEDVELRISAISDLHVDHPANFRWLEKIIAAKTAEKAADTVGNRRYYEVVLVAGDVSSRLSVMRDVFGVLKDGFDAVVFAAGNHDLWCVGKEDEQLGVQDSFDKFGRVVDLCDELEVDVRPLRLFHRGDYYPVVPLQSWYHGDWDREPDLPNEVTAPLYANVPSFERRWSDFRFCRWPTSLVKREDLVRLDSGPVLAEAFGELTIGACGGRELSDLHEGRSPKLCFSLSHFLPRKELCPEKRFLVEPLLAKVVGSAVLERQVQELQPDIHVFGHSHIPYDIELSDVRYVQWPLGYPREQSRQCHRTAKAGPLCLFATDEGVRSTQTTYWGDYYVNNERDSSETSLAPWVLEYAYSRQRRLDDIAREAEK</sequence>
<dbReference type="Gene3D" id="3.60.21.10">
    <property type="match status" value="1"/>
</dbReference>
<dbReference type="Pfam" id="PF00149">
    <property type="entry name" value="Metallophos"/>
    <property type="match status" value="1"/>
</dbReference>
<dbReference type="EMBL" id="HBEA01016105">
    <property type="protein sequence ID" value="CAD8262788.1"/>
    <property type="molecule type" value="Transcribed_RNA"/>
</dbReference>
<dbReference type="CDD" id="cd00838">
    <property type="entry name" value="MPP_superfamily"/>
    <property type="match status" value="2"/>
</dbReference>
<dbReference type="PANTHER" id="PTHR36492:SF2">
    <property type="entry name" value="[ACYL-CARRIER-PROTEIN] PHOSPHODIESTERASE PPTH"/>
    <property type="match status" value="1"/>
</dbReference>
<feature type="domain" description="Calcineurin-like phosphoesterase" evidence="2">
    <location>
        <begin position="59"/>
        <end position="329"/>
    </location>
</feature>
<protein>
    <recommendedName>
        <fullName evidence="2">Calcineurin-like phosphoesterase domain-containing protein</fullName>
    </recommendedName>
</protein>
<feature type="chain" id="PRO_5030533014" description="Calcineurin-like phosphoesterase domain-containing protein" evidence="1">
    <location>
        <begin position="23"/>
        <end position="421"/>
    </location>
</feature>
<evidence type="ECO:0000256" key="1">
    <source>
        <dbReference type="SAM" id="SignalP"/>
    </source>
</evidence>